<dbReference type="OMA" id="DFFTPHP"/>
<evidence type="ECO:0000313" key="8">
    <source>
        <dbReference type="Proteomes" id="UP000184267"/>
    </source>
</evidence>
<proteinExistence type="inferred from homology"/>
<dbReference type="Proteomes" id="UP000184267">
    <property type="component" value="Unassembled WGS sequence"/>
</dbReference>
<comment type="caution">
    <text evidence="7">The sequence shown here is derived from an EMBL/GenBank/DDBJ whole genome shotgun (WGS) entry which is preliminary data.</text>
</comment>
<dbReference type="Gene3D" id="1.25.40.10">
    <property type="entry name" value="Tetratricopeptide repeat domain"/>
    <property type="match status" value="4"/>
</dbReference>
<feature type="repeat" description="PPR" evidence="5">
    <location>
        <begin position="435"/>
        <end position="469"/>
    </location>
</feature>
<dbReference type="STRING" id="154538.A0A1M2VCG9"/>
<comment type="subunit">
    <text evidence="4">Binds to mitochondrial small subunit 15S rRNA.</text>
</comment>
<evidence type="ECO:0000256" key="6">
    <source>
        <dbReference type="SAM" id="MobiDB-lite"/>
    </source>
</evidence>
<feature type="repeat" description="PPR" evidence="5">
    <location>
        <begin position="656"/>
        <end position="690"/>
    </location>
</feature>
<dbReference type="PANTHER" id="PTHR47447">
    <property type="entry name" value="OS03G0856100 PROTEIN"/>
    <property type="match status" value="1"/>
</dbReference>
<gene>
    <name evidence="7" type="ORF">TRAPUB_3792</name>
</gene>
<dbReference type="NCBIfam" id="TIGR00756">
    <property type="entry name" value="PPR"/>
    <property type="match status" value="2"/>
</dbReference>
<comment type="function">
    <text evidence="3">Regulates mitochondrial small subunit maturation by controlling 15S rRNA 5'-end processing. Localizes to the 5' precursor of the 15S rRNA in a position that is subsequently occupied by mS47 in the mature yeast mtSSU. Uses structure and sequence-specific RNA recognition, binding to a single-stranded region of the precursor and specifically recognizing bases -6 to -1. The exchange of Ccm1 for mS47 is coupled to the irreversible removal of precursor rRNA that is accompanied by conformational changes of the mitoribosomal proteins uS5m and mS26. These conformational changes signal completion of 5'-end rRNA processing through protection of the mature 5'-end of the 15S rRNA and stabilization of mS47. The removal of the 5' precursor together with the dissociation of Ccm1 may be catalyzed by the 5'-3' exoribonuclease Pet127. Involved in the specific removal of group I introns in mitochondrial encoded transcripts.</text>
</comment>
<dbReference type="InterPro" id="IPR002885">
    <property type="entry name" value="PPR_rpt"/>
</dbReference>
<dbReference type="AlphaFoldDB" id="A0A1M2VCG9"/>
<sequence>MAVRNAKPALPHDFFTPHPSGVKGKGRALPEDEHGLCSSKLDGEEYRSSAVFRVTLSEHPGTTPDQVQAWLKTYEDVSNGSQTITLEDAWQAYESLTRSGNARSPTSADLAFLANVALSVTRASPDDLSTDILKHWGRRLHDVLHHIDPGIGNMPNNVVKVRWNALLAVASGMLGEIDEAADTLASLYQLQPTAPDFKQTLRSQLLEAYTVFLPTIYLYLGPHAVAGSLVEQHWLQEYLTGPTRRILRFQAAENFVRMAISLLSRIENPAPYLEESSAVLTKAQSAALGILLIRATSQAGRDPSPILQALDKKSVILPPWSVFTVVKELARARSFDAAHKLLAPFAEEESTAKYGKGQRRAYHATALFVAARQGDVETADRHWNILAQIEGAGSDDKAAYMHAYAVAGNPERVVELFDELFPPSSKLGQAQYRPNIVHYTTVIFAFSQVGDLDGVNHWLGELSRAGFHPDLYVYSIILQSFASRGDVESMSSLLDQMRDSGVALTAVLYTTLITTLADRQDPDAAERVYKRAMSEGVAPDRKMVTSVMNAHVEAGSWQGVIRAFDYLNTVGRPGAAVTIEVLNTLMKAYVLIGAPFRIVANVFRQLEAANARPDERTFALLIQSACDSGFMDIAEDLFQEMERLATEEGQIALRPNIYVLTILLRGYLLSGRRMKAKEVLDRIKARAMQPTAITYASILKAYGGQNIAAGTIVAEEFLQSLISKDDGRPWLQLARGRRLALELVYRPLLNAYVTRENAFDTERVHREMTEAGGEPTLGTLTALLDVHRRTGNIEGVKAIWPEIHRLGVEYARLNSLLSLEDASPPSLSGHGVVLCIPVSIYIDALSVAGDHAGVAQMWKTLKDEGLQFDSHNWNHLVTALVRAGEPHRAFDIVENVILRYQAQTRREYGRERDVRPTSPLTLDLPPPEEGDLPPPRSEAPLHNAARRASATERATKRLQHRQDLEEGRGAEDFAHPLHVLQQLSPLWNTWRPHGATLTLLGRVLDHLRAGKLVQPVQPGLDTHFAQAALDAEEIQRRTEAAGQVLGGIYDAFPRTVQLIREYEIMKRTAQRGTTDDSF</sequence>
<evidence type="ECO:0000256" key="4">
    <source>
        <dbReference type="ARBA" id="ARBA00044511"/>
    </source>
</evidence>
<feature type="region of interest" description="Disordered" evidence="6">
    <location>
        <begin position="1"/>
        <end position="30"/>
    </location>
</feature>
<dbReference type="Pfam" id="PF01535">
    <property type="entry name" value="PPR"/>
    <property type="match status" value="2"/>
</dbReference>
<evidence type="ECO:0000313" key="7">
    <source>
        <dbReference type="EMBL" id="OJT05351.1"/>
    </source>
</evidence>
<dbReference type="InterPro" id="IPR011990">
    <property type="entry name" value="TPR-like_helical_dom_sf"/>
</dbReference>
<reference evidence="7 8" key="1">
    <citation type="submission" date="2016-10" db="EMBL/GenBank/DDBJ databases">
        <title>Genome sequence of the basidiomycete white-rot fungus Trametes pubescens.</title>
        <authorList>
            <person name="Makela M.R."/>
            <person name="Granchi Z."/>
            <person name="Peng M."/>
            <person name="De Vries R.P."/>
            <person name="Grigoriev I."/>
            <person name="Riley R."/>
            <person name="Hilden K."/>
        </authorList>
    </citation>
    <scope>NUCLEOTIDE SEQUENCE [LARGE SCALE GENOMIC DNA]</scope>
    <source>
        <strain evidence="7 8">FBCC735</strain>
    </source>
</reference>
<keyword evidence="8" id="KW-1185">Reference proteome</keyword>
<feature type="compositionally biased region" description="Basic and acidic residues" evidence="6">
    <location>
        <begin position="949"/>
        <end position="962"/>
    </location>
</feature>
<feature type="repeat" description="PPR" evidence="5">
    <location>
        <begin position="505"/>
        <end position="539"/>
    </location>
</feature>
<evidence type="ECO:0000256" key="2">
    <source>
        <dbReference type="ARBA" id="ARBA00022737"/>
    </source>
</evidence>
<feature type="repeat" description="PPR" evidence="5">
    <location>
        <begin position="614"/>
        <end position="648"/>
    </location>
</feature>
<comment type="similarity">
    <text evidence="1">Belongs to the CCM1 family.</text>
</comment>
<protein>
    <submittedName>
        <fullName evidence="7">Pentatricopeptide repeat-containing protein</fullName>
    </submittedName>
</protein>
<dbReference type="OrthoDB" id="185373at2759"/>
<organism evidence="7 8">
    <name type="scientific">Trametes pubescens</name>
    <name type="common">White-rot fungus</name>
    <dbReference type="NCBI Taxonomy" id="154538"/>
    <lineage>
        <taxon>Eukaryota</taxon>
        <taxon>Fungi</taxon>
        <taxon>Dikarya</taxon>
        <taxon>Basidiomycota</taxon>
        <taxon>Agaricomycotina</taxon>
        <taxon>Agaricomycetes</taxon>
        <taxon>Polyporales</taxon>
        <taxon>Polyporaceae</taxon>
        <taxon>Trametes</taxon>
    </lineage>
</organism>
<feature type="repeat" description="PPR" evidence="5">
    <location>
        <begin position="470"/>
        <end position="504"/>
    </location>
</feature>
<dbReference type="Pfam" id="PF13812">
    <property type="entry name" value="PPR_3"/>
    <property type="match status" value="4"/>
</dbReference>
<evidence type="ECO:0000256" key="1">
    <source>
        <dbReference type="ARBA" id="ARBA00006192"/>
    </source>
</evidence>
<name>A0A1M2VCG9_TRAPU</name>
<evidence type="ECO:0000256" key="3">
    <source>
        <dbReference type="ARBA" id="ARBA00044493"/>
    </source>
</evidence>
<dbReference type="PROSITE" id="PS51375">
    <property type="entry name" value="PPR"/>
    <property type="match status" value="5"/>
</dbReference>
<accession>A0A1M2VCG9</accession>
<dbReference type="EMBL" id="MNAD01001463">
    <property type="protein sequence ID" value="OJT05351.1"/>
    <property type="molecule type" value="Genomic_DNA"/>
</dbReference>
<dbReference type="PANTHER" id="PTHR47447:SF17">
    <property type="entry name" value="OS12G0638900 PROTEIN"/>
    <property type="match status" value="1"/>
</dbReference>
<keyword evidence="2" id="KW-0677">Repeat</keyword>
<feature type="region of interest" description="Disordered" evidence="6">
    <location>
        <begin position="908"/>
        <end position="962"/>
    </location>
</feature>
<evidence type="ECO:0000256" key="5">
    <source>
        <dbReference type="PROSITE-ProRule" id="PRU00708"/>
    </source>
</evidence>